<dbReference type="PANTHER" id="PTHR22924">
    <property type="entry name" value="LEGHEMOGLOBIN-RELATED"/>
    <property type="match status" value="1"/>
</dbReference>
<gene>
    <name evidence="7" type="ordered locus">VIT_18s0041g01030</name>
</gene>
<keyword evidence="8" id="KW-1185">Reference proteome</keyword>
<proteinExistence type="predicted"/>
<evidence type="ECO:0000256" key="3">
    <source>
        <dbReference type="ARBA" id="ARBA00022723"/>
    </source>
</evidence>
<evidence type="ECO:0000256" key="4">
    <source>
        <dbReference type="ARBA" id="ARBA00023002"/>
    </source>
</evidence>
<comment type="catalytic activity">
    <reaction evidence="6">
        <text>Fe(III)-heme b-[protein] + nitric oxide + H2O = Fe(II)-heme b-[protein] + nitrite + 2 H(+)</text>
        <dbReference type="Rhea" id="RHEA:77711"/>
        <dbReference type="Rhea" id="RHEA-COMP:18975"/>
        <dbReference type="Rhea" id="RHEA-COMP:18976"/>
        <dbReference type="ChEBI" id="CHEBI:15377"/>
        <dbReference type="ChEBI" id="CHEBI:15378"/>
        <dbReference type="ChEBI" id="CHEBI:16301"/>
        <dbReference type="ChEBI" id="CHEBI:16480"/>
        <dbReference type="ChEBI" id="CHEBI:55376"/>
        <dbReference type="ChEBI" id="CHEBI:60344"/>
    </reaction>
    <physiologicalReaction direction="right-to-left" evidence="6">
        <dbReference type="Rhea" id="RHEA:77713"/>
    </physiologicalReaction>
</comment>
<dbReference type="PaxDb" id="29760-VIT_18s0041g01030.t01"/>
<evidence type="ECO:0000256" key="6">
    <source>
        <dbReference type="ARBA" id="ARBA00048118"/>
    </source>
</evidence>
<evidence type="ECO:0008006" key="9">
    <source>
        <dbReference type="Google" id="ProtNLM"/>
    </source>
</evidence>
<dbReference type="HOGENOM" id="CLU_3192407_0_0_1"/>
<dbReference type="InterPro" id="IPR012292">
    <property type="entry name" value="Globin/Proto"/>
</dbReference>
<dbReference type="EMBL" id="FN596744">
    <property type="protein sequence ID" value="CBI39308.3"/>
    <property type="molecule type" value="Genomic_DNA"/>
</dbReference>
<name>D7U994_VITVI</name>
<evidence type="ECO:0000256" key="2">
    <source>
        <dbReference type="ARBA" id="ARBA00022617"/>
    </source>
</evidence>
<evidence type="ECO:0000313" key="8">
    <source>
        <dbReference type="Proteomes" id="UP000009183"/>
    </source>
</evidence>
<dbReference type="eggNOG" id="KOG3378">
    <property type="taxonomic scope" value="Eukaryota"/>
</dbReference>
<dbReference type="GO" id="GO:0016491">
    <property type="term" value="F:oxidoreductase activity"/>
    <property type="evidence" value="ECO:0007669"/>
    <property type="project" value="UniProtKB-KW"/>
</dbReference>
<dbReference type="Gene3D" id="1.10.490.10">
    <property type="entry name" value="Globins"/>
    <property type="match status" value="1"/>
</dbReference>
<dbReference type="GO" id="GO:0019825">
    <property type="term" value="F:oxygen binding"/>
    <property type="evidence" value="ECO:0007669"/>
    <property type="project" value="InterPro"/>
</dbReference>
<accession>D7U994</accession>
<sequence>MRDSTSKKLGVVHYKSGVLDDHYEVTKFALLETIKEAVPEMWSLTS</sequence>
<keyword evidence="5" id="KW-0408">Iron</keyword>
<dbReference type="Proteomes" id="UP000009183">
    <property type="component" value="Chromosome 18"/>
</dbReference>
<dbReference type="SUPFAM" id="SSF46458">
    <property type="entry name" value="Globin-like"/>
    <property type="match status" value="1"/>
</dbReference>
<evidence type="ECO:0000256" key="5">
    <source>
        <dbReference type="ARBA" id="ARBA00023004"/>
    </source>
</evidence>
<organism evidence="7 8">
    <name type="scientific">Vitis vinifera</name>
    <name type="common">Grape</name>
    <dbReference type="NCBI Taxonomy" id="29760"/>
    <lineage>
        <taxon>Eukaryota</taxon>
        <taxon>Viridiplantae</taxon>
        <taxon>Streptophyta</taxon>
        <taxon>Embryophyta</taxon>
        <taxon>Tracheophyta</taxon>
        <taxon>Spermatophyta</taxon>
        <taxon>Magnoliopsida</taxon>
        <taxon>eudicotyledons</taxon>
        <taxon>Gunneridae</taxon>
        <taxon>Pentapetalae</taxon>
        <taxon>rosids</taxon>
        <taxon>Vitales</taxon>
        <taxon>Vitaceae</taxon>
        <taxon>Viteae</taxon>
        <taxon>Vitis</taxon>
    </lineage>
</organism>
<dbReference type="PANTHER" id="PTHR22924:SF39">
    <property type="entry name" value="NON-SYMBIOTIC HEMOGLOBIN 1"/>
    <property type="match status" value="1"/>
</dbReference>
<evidence type="ECO:0000256" key="1">
    <source>
        <dbReference type="ARBA" id="ARBA00001970"/>
    </source>
</evidence>
<reference evidence="8" key="1">
    <citation type="journal article" date="2007" name="Nature">
        <title>The grapevine genome sequence suggests ancestral hexaploidization in major angiosperm phyla.</title>
        <authorList>
            <consortium name="The French-Italian Public Consortium for Grapevine Genome Characterization."/>
            <person name="Jaillon O."/>
            <person name="Aury J.-M."/>
            <person name="Noel B."/>
            <person name="Policriti A."/>
            <person name="Clepet C."/>
            <person name="Casagrande A."/>
            <person name="Choisne N."/>
            <person name="Aubourg S."/>
            <person name="Vitulo N."/>
            <person name="Jubin C."/>
            <person name="Vezzi A."/>
            <person name="Legeai F."/>
            <person name="Hugueney P."/>
            <person name="Dasilva C."/>
            <person name="Horner D."/>
            <person name="Mica E."/>
            <person name="Jublot D."/>
            <person name="Poulain J."/>
            <person name="Bruyere C."/>
            <person name="Billault A."/>
            <person name="Segurens B."/>
            <person name="Gouyvenoux M."/>
            <person name="Ugarte E."/>
            <person name="Cattonaro F."/>
            <person name="Anthouard V."/>
            <person name="Vico V."/>
            <person name="Del Fabbro C."/>
            <person name="Alaux M."/>
            <person name="Di Gaspero G."/>
            <person name="Dumas V."/>
            <person name="Felice N."/>
            <person name="Paillard S."/>
            <person name="Juman I."/>
            <person name="Moroldo M."/>
            <person name="Scalabrin S."/>
            <person name="Canaguier A."/>
            <person name="Le Clainche I."/>
            <person name="Malacrida G."/>
            <person name="Durand E."/>
            <person name="Pesole G."/>
            <person name="Laucou V."/>
            <person name="Chatelet P."/>
            <person name="Merdinoglu D."/>
            <person name="Delledonne M."/>
            <person name="Pezzotti M."/>
            <person name="Lecharny A."/>
            <person name="Scarpelli C."/>
            <person name="Artiguenave F."/>
            <person name="Pe M.E."/>
            <person name="Valle G."/>
            <person name="Morgante M."/>
            <person name="Caboche M."/>
            <person name="Adam-Blondon A.-F."/>
            <person name="Weissenbach J."/>
            <person name="Quetier F."/>
            <person name="Wincker P."/>
        </authorList>
    </citation>
    <scope>NUCLEOTIDE SEQUENCE [LARGE SCALE GENOMIC DNA]</scope>
    <source>
        <strain evidence="8">cv. Pinot noir / PN40024</strain>
    </source>
</reference>
<evidence type="ECO:0000313" key="7">
    <source>
        <dbReference type="EMBL" id="CBI39308.3"/>
    </source>
</evidence>
<dbReference type="AlphaFoldDB" id="D7U994"/>
<comment type="cofactor">
    <cofactor evidence="1">
        <name>heme b</name>
        <dbReference type="ChEBI" id="CHEBI:60344"/>
    </cofactor>
</comment>
<dbReference type="GO" id="GO:0020037">
    <property type="term" value="F:heme binding"/>
    <property type="evidence" value="ECO:0007669"/>
    <property type="project" value="InterPro"/>
</dbReference>
<dbReference type="InterPro" id="IPR001032">
    <property type="entry name" value="Leghaemoglobin-like"/>
</dbReference>
<keyword evidence="2" id="KW-0349">Heme</keyword>
<dbReference type="GO" id="GO:0046872">
    <property type="term" value="F:metal ion binding"/>
    <property type="evidence" value="ECO:0007669"/>
    <property type="project" value="UniProtKB-KW"/>
</dbReference>
<dbReference type="InParanoid" id="D7U994"/>
<protein>
    <recommendedName>
        <fullName evidence="9">Globin family profile domain-containing protein</fullName>
    </recommendedName>
</protein>
<keyword evidence="3" id="KW-0479">Metal-binding</keyword>
<dbReference type="InterPro" id="IPR009050">
    <property type="entry name" value="Globin-like_sf"/>
</dbReference>
<keyword evidence="4" id="KW-0560">Oxidoreductase</keyword>